<dbReference type="PROSITE" id="PS51257">
    <property type="entry name" value="PROKAR_LIPOPROTEIN"/>
    <property type="match status" value="1"/>
</dbReference>
<keyword evidence="2" id="KW-1185">Reference proteome</keyword>
<dbReference type="AlphaFoldDB" id="K9GXY4"/>
<sequence length="112" mass="11310">MGRSAAALLAVIATAALTGCSTVEQILPMGNQTLTVTPSGGAAYEGRCIVRGQEPVILEGSSEQSWELGEGVDCRIVQQGDGSLSAVLTGPSGLVSRSETTGDGAFISIAQQ</sequence>
<gene>
    <name evidence="1" type="ORF">C882_0437</name>
</gene>
<organism evidence="1 2">
    <name type="scientific">Caenispirillum salinarum AK4</name>
    <dbReference type="NCBI Taxonomy" id="1238182"/>
    <lineage>
        <taxon>Bacteria</taxon>
        <taxon>Pseudomonadati</taxon>
        <taxon>Pseudomonadota</taxon>
        <taxon>Alphaproteobacteria</taxon>
        <taxon>Rhodospirillales</taxon>
        <taxon>Novispirillaceae</taxon>
        <taxon>Caenispirillum</taxon>
    </lineage>
</organism>
<dbReference type="EMBL" id="ANHY01000012">
    <property type="protein sequence ID" value="EKV29614.1"/>
    <property type="molecule type" value="Genomic_DNA"/>
</dbReference>
<dbReference type="OrthoDB" id="9906462at2"/>
<protein>
    <recommendedName>
        <fullName evidence="3">Lipoprotein</fullName>
    </recommendedName>
</protein>
<name>K9GXY4_9PROT</name>
<evidence type="ECO:0000313" key="2">
    <source>
        <dbReference type="Proteomes" id="UP000009881"/>
    </source>
</evidence>
<proteinExistence type="predicted"/>
<reference evidence="1 2" key="1">
    <citation type="journal article" date="2013" name="Genome Announc.">
        <title>Draft Genome Sequence of an Alphaproteobacterium, Caenispirillum salinarum AK4(T), Isolated from a Solar Saltern.</title>
        <authorList>
            <person name="Khatri I."/>
            <person name="Singh A."/>
            <person name="Korpole S."/>
            <person name="Pinnaka A.K."/>
            <person name="Subramanian S."/>
        </authorList>
    </citation>
    <scope>NUCLEOTIDE SEQUENCE [LARGE SCALE GENOMIC DNA]</scope>
    <source>
        <strain evidence="1 2">AK4</strain>
    </source>
</reference>
<evidence type="ECO:0000313" key="1">
    <source>
        <dbReference type="EMBL" id="EKV29614.1"/>
    </source>
</evidence>
<comment type="caution">
    <text evidence="1">The sequence shown here is derived from an EMBL/GenBank/DDBJ whole genome shotgun (WGS) entry which is preliminary data.</text>
</comment>
<dbReference type="RefSeq" id="WP_009541095.1">
    <property type="nucleotide sequence ID" value="NZ_ANHY01000012.1"/>
</dbReference>
<evidence type="ECO:0008006" key="3">
    <source>
        <dbReference type="Google" id="ProtNLM"/>
    </source>
</evidence>
<dbReference type="Proteomes" id="UP000009881">
    <property type="component" value="Unassembled WGS sequence"/>
</dbReference>
<accession>K9GXY4</accession>